<feature type="transmembrane region" description="Helical" evidence="9">
    <location>
        <begin position="86"/>
        <end position="113"/>
    </location>
</feature>
<dbReference type="Gene3D" id="1.20.1250.20">
    <property type="entry name" value="MFS general substrate transporter like domains"/>
    <property type="match status" value="2"/>
</dbReference>
<evidence type="ECO:0000313" key="11">
    <source>
        <dbReference type="Proteomes" id="UP000622797"/>
    </source>
</evidence>
<keyword evidence="6" id="KW-0325">Glycoprotein</keyword>
<evidence type="ECO:0000256" key="1">
    <source>
        <dbReference type="ARBA" id="ARBA00004141"/>
    </source>
</evidence>
<feature type="transmembrane region" description="Helical" evidence="9">
    <location>
        <begin position="125"/>
        <end position="146"/>
    </location>
</feature>
<gene>
    <name evidence="10" type="ORF">FSARC_2756</name>
</gene>
<evidence type="ECO:0000256" key="4">
    <source>
        <dbReference type="ARBA" id="ARBA00022989"/>
    </source>
</evidence>
<dbReference type="SUPFAM" id="SSF103473">
    <property type="entry name" value="MFS general substrate transporter"/>
    <property type="match status" value="1"/>
</dbReference>
<feature type="transmembrane region" description="Helical" evidence="9">
    <location>
        <begin position="245"/>
        <end position="265"/>
    </location>
</feature>
<dbReference type="Proteomes" id="UP000622797">
    <property type="component" value="Unassembled WGS sequence"/>
</dbReference>
<feature type="transmembrane region" description="Helical" evidence="9">
    <location>
        <begin position="380"/>
        <end position="399"/>
    </location>
</feature>
<dbReference type="Pfam" id="PF07690">
    <property type="entry name" value="MFS_1"/>
    <property type="match status" value="1"/>
</dbReference>
<evidence type="ECO:0000256" key="2">
    <source>
        <dbReference type="ARBA" id="ARBA00022448"/>
    </source>
</evidence>
<evidence type="ECO:0000256" key="3">
    <source>
        <dbReference type="ARBA" id="ARBA00022692"/>
    </source>
</evidence>
<sequence>MLQSLFKRSAAAMSGRGQYQSLPHNDTGDETGNTAEGASSSQSAGPENYRDAAAMLLIKMGRSPDEHISISPADDARILRRIDLALLPLMLSVYFLQALDKATLSYASIFGLIDDTNLEGDQYSWLGSIVFLAQLIMQPPLALALVKLPIGKLTSAMVLGWGVTLVLMTWASDFRTLMVARFFLGAFEASIGPSFIAITQMWWRRREQTLRIGSWYCMNGLTWVLGSLVTYGLASIDSDMKPYQIIFLFFGAITVGVSFVMFFWMPDSPTEAKFLSDEDKVIAIERLRNNQMGVMSREWRTSHVIEALTDLKTWCWVSMIFCISIPSNGISTFGPLIIKSFVSDPFETILFNVPVGISHIIAVSGSAYLSMRWKLKGPIIVMLCIPPIIGCAILLHFAHNPENKGVLLAGYFCLCTFTGITPLIYSWSSQNTAGDTKRKSTSALIFISGSAGNIVGPLLYSPDEEPEYTRGLRANLALYMLVIVIVMGTSLHLTRLNRLHSQRRVALGKNAVLVDRSLETAEEVERIESMERTLRGGRLREATTDGDDRVSQSEDLERDRTDQKEGDKGFGDITDLENEDFLFVF</sequence>
<feature type="transmembrane region" description="Helical" evidence="9">
    <location>
        <begin position="314"/>
        <end position="337"/>
    </location>
</feature>
<dbReference type="PANTHER" id="PTHR43791">
    <property type="entry name" value="PERMEASE-RELATED"/>
    <property type="match status" value="1"/>
</dbReference>
<dbReference type="GO" id="GO:0016020">
    <property type="term" value="C:membrane"/>
    <property type="evidence" value="ECO:0007669"/>
    <property type="project" value="UniProtKB-SubCell"/>
</dbReference>
<dbReference type="FunFam" id="1.20.1250.20:FF:000064">
    <property type="entry name" value="MFS allantoate transporter"/>
    <property type="match status" value="1"/>
</dbReference>
<feature type="region of interest" description="Disordered" evidence="8">
    <location>
        <begin position="14"/>
        <end position="46"/>
    </location>
</feature>
<feature type="transmembrane region" description="Helical" evidence="9">
    <location>
        <begin position="178"/>
        <end position="203"/>
    </location>
</feature>
<comment type="subcellular location">
    <subcellularLocation>
        <location evidence="1">Membrane</location>
        <topology evidence="1">Multi-pass membrane protein</topology>
    </subcellularLocation>
</comment>
<accession>A0A8H4XDH8</accession>
<keyword evidence="5 9" id="KW-0472">Membrane</keyword>
<organism evidence="10 11">
    <name type="scientific">Fusarium sarcochroum</name>
    <dbReference type="NCBI Taxonomy" id="1208366"/>
    <lineage>
        <taxon>Eukaryota</taxon>
        <taxon>Fungi</taxon>
        <taxon>Dikarya</taxon>
        <taxon>Ascomycota</taxon>
        <taxon>Pezizomycotina</taxon>
        <taxon>Sordariomycetes</taxon>
        <taxon>Hypocreomycetidae</taxon>
        <taxon>Hypocreales</taxon>
        <taxon>Nectriaceae</taxon>
        <taxon>Fusarium</taxon>
        <taxon>Fusarium lateritium species complex</taxon>
    </lineage>
</organism>
<feature type="compositionally biased region" description="Basic and acidic residues" evidence="8">
    <location>
        <begin position="535"/>
        <end position="570"/>
    </location>
</feature>
<feature type="transmembrane region" description="Helical" evidence="9">
    <location>
        <begin position="405"/>
        <end position="428"/>
    </location>
</feature>
<feature type="compositionally biased region" description="Polar residues" evidence="8">
    <location>
        <begin position="17"/>
        <end position="45"/>
    </location>
</feature>
<proteinExistence type="inferred from homology"/>
<evidence type="ECO:0000256" key="6">
    <source>
        <dbReference type="ARBA" id="ARBA00023180"/>
    </source>
</evidence>
<evidence type="ECO:0000313" key="10">
    <source>
        <dbReference type="EMBL" id="KAF4970159.1"/>
    </source>
</evidence>
<dbReference type="OrthoDB" id="6730379at2759"/>
<feature type="region of interest" description="Disordered" evidence="8">
    <location>
        <begin position="535"/>
        <end position="573"/>
    </location>
</feature>
<feature type="transmembrane region" description="Helical" evidence="9">
    <location>
        <begin position="215"/>
        <end position="233"/>
    </location>
</feature>
<keyword evidence="2" id="KW-0813">Transport</keyword>
<feature type="transmembrane region" description="Helical" evidence="9">
    <location>
        <begin position="153"/>
        <end position="172"/>
    </location>
</feature>
<dbReference type="AlphaFoldDB" id="A0A8H4XDH8"/>
<dbReference type="GO" id="GO:0022857">
    <property type="term" value="F:transmembrane transporter activity"/>
    <property type="evidence" value="ECO:0007669"/>
    <property type="project" value="InterPro"/>
</dbReference>
<evidence type="ECO:0008006" key="12">
    <source>
        <dbReference type="Google" id="ProtNLM"/>
    </source>
</evidence>
<evidence type="ECO:0000256" key="7">
    <source>
        <dbReference type="ARBA" id="ARBA00037968"/>
    </source>
</evidence>
<reference evidence="10" key="2">
    <citation type="submission" date="2020-05" db="EMBL/GenBank/DDBJ databases">
        <authorList>
            <person name="Kim H.-S."/>
            <person name="Proctor R.H."/>
            <person name="Brown D.W."/>
        </authorList>
    </citation>
    <scope>NUCLEOTIDE SEQUENCE</scope>
    <source>
        <strain evidence="10">NRRL 20472</strain>
    </source>
</reference>
<dbReference type="PANTHER" id="PTHR43791:SF59">
    <property type="entry name" value="TRANSPORTER, PUTATIVE (AFU_ORTHOLOGUE AFUA_1G06550)-RELATED"/>
    <property type="match status" value="1"/>
</dbReference>
<evidence type="ECO:0000256" key="9">
    <source>
        <dbReference type="SAM" id="Phobius"/>
    </source>
</evidence>
<comment type="similarity">
    <text evidence="7">Belongs to the major facilitator superfamily. Allantoate permease family.</text>
</comment>
<name>A0A8H4XDH8_9HYPO</name>
<feature type="transmembrane region" description="Helical" evidence="9">
    <location>
        <begin position="472"/>
        <end position="494"/>
    </location>
</feature>
<dbReference type="InterPro" id="IPR036259">
    <property type="entry name" value="MFS_trans_sf"/>
</dbReference>
<keyword evidence="4 9" id="KW-1133">Transmembrane helix</keyword>
<evidence type="ECO:0000256" key="5">
    <source>
        <dbReference type="ARBA" id="ARBA00023136"/>
    </source>
</evidence>
<keyword evidence="3 9" id="KW-0812">Transmembrane</keyword>
<protein>
    <recommendedName>
        <fullName evidence="12">Allantoate permease</fullName>
    </recommendedName>
</protein>
<reference evidence="10" key="1">
    <citation type="journal article" date="2020" name="BMC Genomics">
        <title>Correction to: Identification and distribution of gene clusters required for synthesis of sphingolipid metabolism inhibitors in diverse species of the filamentous fungus Fusarium.</title>
        <authorList>
            <person name="Kim H.S."/>
            <person name="Lohmar J.M."/>
            <person name="Busman M."/>
            <person name="Brown D.W."/>
            <person name="Naumann T.A."/>
            <person name="Divon H.H."/>
            <person name="Lysoe E."/>
            <person name="Uhlig S."/>
            <person name="Proctor R.H."/>
        </authorList>
    </citation>
    <scope>NUCLEOTIDE SEQUENCE</scope>
    <source>
        <strain evidence="10">NRRL 20472</strain>
    </source>
</reference>
<dbReference type="EMBL" id="JABEXW010000135">
    <property type="protein sequence ID" value="KAF4970159.1"/>
    <property type="molecule type" value="Genomic_DNA"/>
</dbReference>
<feature type="transmembrane region" description="Helical" evidence="9">
    <location>
        <begin position="440"/>
        <end position="460"/>
    </location>
</feature>
<comment type="caution">
    <text evidence="10">The sequence shown here is derived from an EMBL/GenBank/DDBJ whole genome shotgun (WGS) entry which is preliminary data.</text>
</comment>
<evidence type="ECO:0000256" key="8">
    <source>
        <dbReference type="SAM" id="MobiDB-lite"/>
    </source>
</evidence>
<keyword evidence="11" id="KW-1185">Reference proteome</keyword>
<feature type="transmembrane region" description="Helical" evidence="9">
    <location>
        <begin position="349"/>
        <end position="368"/>
    </location>
</feature>
<dbReference type="InterPro" id="IPR011701">
    <property type="entry name" value="MFS"/>
</dbReference>